<protein>
    <submittedName>
        <fullName evidence="2">Uncharacterized protein</fullName>
    </submittedName>
</protein>
<keyword evidence="3" id="KW-1185">Reference proteome</keyword>
<gene>
    <name evidence="2" type="ORF">GJ744_010022</name>
</gene>
<evidence type="ECO:0000313" key="2">
    <source>
        <dbReference type="EMBL" id="KAF7507858.1"/>
    </source>
</evidence>
<reference evidence="2" key="1">
    <citation type="submission" date="2020-02" db="EMBL/GenBank/DDBJ databases">
        <authorList>
            <person name="Palmer J.M."/>
        </authorList>
    </citation>
    <scope>NUCLEOTIDE SEQUENCE</scope>
    <source>
        <strain evidence="2">EPUS1.4</strain>
        <tissue evidence="2">Thallus</tissue>
    </source>
</reference>
<evidence type="ECO:0000313" key="3">
    <source>
        <dbReference type="Proteomes" id="UP000606974"/>
    </source>
</evidence>
<proteinExistence type="predicted"/>
<organism evidence="2 3">
    <name type="scientific">Endocarpon pusillum</name>
    <dbReference type="NCBI Taxonomy" id="364733"/>
    <lineage>
        <taxon>Eukaryota</taxon>
        <taxon>Fungi</taxon>
        <taxon>Dikarya</taxon>
        <taxon>Ascomycota</taxon>
        <taxon>Pezizomycotina</taxon>
        <taxon>Eurotiomycetes</taxon>
        <taxon>Chaetothyriomycetidae</taxon>
        <taxon>Verrucariales</taxon>
        <taxon>Verrucariaceae</taxon>
        <taxon>Endocarpon</taxon>
    </lineage>
</organism>
<evidence type="ECO:0000256" key="1">
    <source>
        <dbReference type="SAM" id="MobiDB-lite"/>
    </source>
</evidence>
<feature type="region of interest" description="Disordered" evidence="1">
    <location>
        <begin position="38"/>
        <end position="81"/>
    </location>
</feature>
<accession>A0A8H7AEZ2</accession>
<name>A0A8H7AEZ2_9EURO</name>
<sequence>MTSSELCRRTRTVSTCLLGARQQKNNSGEKCPTAVRDTAVPRHGNLQLAARSPSSFSSRSRKTNGRGSNRRNLRRVTPDSYGQPKRSFLPLFLQEKIVRKSWRLLPAQLSHMVAQKVDELAQPL</sequence>
<dbReference type="AlphaFoldDB" id="A0A8H7AEZ2"/>
<dbReference type="Proteomes" id="UP000606974">
    <property type="component" value="Unassembled WGS sequence"/>
</dbReference>
<dbReference type="EMBL" id="JAACFV010000062">
    <property type="protein sequence ID" value="KAF7507858.1"/>
    <property type="molecule type" value="Genomic_DNA"/>
</dbReference>
<feature type="compositionally biased region" description="Basic residues" evidence="1">
    <location>
        <begin position="59"/>
        <end position="74"/>
    </location>
</feature>
<comment type="caution">
    <text evidence="2">The sequence shown here is derived from an EMBL/GenBank/DDBJ whole genome shotgun (WGS) entry which is preliminary data.</text>
</comment>